<keyword evidence="5 12" id="KW-0235">DNA replication</keyword>
<comment type="domain">
    <text evidence="12">Contains an N-terminal zinc-binding domain, a central core domain that contains the primase activity, and a C-terminal DnaB-binding domain.</text>
</comment>
<dbReference type="AlphaFoldDB" id="A0LHK3"/>
<dbReference type="NCBIfam" id="TIGR01391">
    <property type="entry name" value="dnaG"/>
    <property type="match status" value="1"/>
</dbReference>
<keyword evidence="7 12" id="KW-0863">Zinc-finger</keyword>
<dbReference type="InterPro" id="IPR002694">
    <property type="entry name" value="Znf_CHC2"/>
</dbReference>
<evidence type="ECO:0000256" key="10">
    <source>
        <dbReference type="ARBA" id="ARBA00023125"/>
    </source>
</evidence>
<dbReference type="RefSeq" id="WP_011698076.1">
    <property type="nucleotide sequence ID" value="NC_008554.1"/>
</dbReference>
<keyword evidence="2 12" id="KW-0639">Primosome</keyword>
<proteinExistence type="inferred from homology"/>
<dbReference type="Pfam" id="PF13155">
    <property type="entry name" value="Toprim_2"/>
    <property type="match status" value="1"/>
</dbReference>
<dbReference type="GO" id="GO:0000428">
    <property type="term" value="C:DNA-directed RNA polymerase complex"/>
    <property type="evidence" value="ECO:0007669"/>
    <property type="project" value="UniProtKB-KW"/>
</dbReference>
<dbReference type="HOGENOM" id="CLU_013501_3_3_7"/>
<dbReference type="KEGG" id="sfu:Sfum_1213"/>
<dbReference type="FunFam" id="3.90.980.10:FF:000001">
    <property type="entry name" value="DNA primase"/>
    <property type="match status" value="1"/>
</dbReference>
<dbReference type="FunFam" id="3.90.580.10:FF:000001">
    <property type="entry name" value="DNA primase"/>
    <property type="match status" value="1"/>
</dbReference>
<dbReference type="eggNOG" id="COG0358">
    <property type="taxonomic scope" value="Bacteria"/>
</dbReference>
<dbReference type="PANTHER" id="PTHR30313">
    <property type="entry name" value="DNA PRIMASE"/>
    <property type="match status" value="1"/>
</dbReference>
<keyword evidence="1 12" id="KW-0240">DNA-directed RNA polymerase</keyword>
<dbReference type="Proteomes" id="UP000001784">
    <property type="component" value="Chromosome"/>
</dbReference>
<dbReference type="InterPro" id="IPR013264">
    <property type="entry name" value="DNAG_N"/>
</dbReference>
<keyword evidence="17" id="KW-1185">Reference proteome</keyword>
<evidence type="ECO:0000256" key="5">
    <source>
        <dbReference type="ARBA" id="ARBA00022705"/>
    </source>
</evidence>
<dbReference type="HAMAP" id="MF_00974">
    <property type="entry name" value="DNA_primase_DnaG"/>
    <property type="match status" value="1"/>
</dbReference>
<dbReference type="FunCoup" id="A0LHK3">
    <property type="interactions" value="288"/>
</dbReference>
<evidence type="ECO:0000256" key="12">
    <source>
        <dbReference type="HAMAP-Rule" id="MF_00974"/>
    </source>
</evidence>
<dbReference type="InterPro" id="IPR006295">
    <property type="entry name" value="DNA_primase_DnaG"/>
</dbReference>
<dbReference type="Gene3D" id="3.40.1360.10">
    <property type="match status" value="1"/>
</dbReference>
<dbReference type="InterPro" id="IPR030846">
    <property type="entry name" value="DnaG_bac"/>
</dbReference>
<comment type="function">
    <text evidence="12 13">RNA polymerase that catalyzes the synthesis of short RNA molecules used as primers for DNA polymerase during DNA replication.</text>
</comment>
<dbReference type="Gene3D" id="3.90.980.10">
    <property type="entry name" value="DNA primase, catalytic core, N-terminal domain"/>
    <property type="match status" value="1"/>
</dbReference>
<keyword evidence="9" id="KW-0460">Magnesium</keyword>
<dbReference type="GO" id="GO:0006269">
    <property type="term" value="P:DNA replication, synthesis of primer"/>
    <property type="evidence" value="ECO:0007669"/>
    <property type="project" value="UniProtKB-UniRule"/>
</dbReference>
<dbReference type="SUPFAM" id="SSF56731">
    <property type="entry name" value="DNA primase core"/>
    <property type="match status" value="1"/>
</dbReference>
<evidence type="ECO:0000256" key="8">
    <source>
        <dbReference type="ARBA" id="ARBA00022833"/>
    </source>
</evidence>
<reference evidence="16 17" key="1">
    <citation type="submission" date="2006-10" db="EMBL/GenBank/DDBJ databases">
        <title>Complete sequence of Syntrophobacter fumaroxidans MPOB.</title>
        <authorList>
            <consortium name="US DOE Joint Genome Institute"/>
            <person name="Copeland A."/>
            <person name="Lucas S."/>
            <person name="Lapidus A."/>
            <person name="Barry K."/>
            <person name="Detter J.C."/>
            <person name="Glavina del Rio T."/>
            <person name="Hammon N."/>
            <person name="Israni S."/>
            <person name="Pitluck S."/>
            <person name="Goltsman E.G."/>
            <person name="Martinez M."/>
            <person name="Schmutz J."/>
            <person name="Larimer F."/>
            <person name="Land M."/>
            <person name="Hauser L."/>
            <person name="Kyrpides N."/>
            <person name="Kim E."/>
            <person name="Boone D.R."/>
            <person name="Brockman F."/>
            <person name="Culley D."/>
            <person name="Ferry J."/>
            <person name="Gunsalus R."/>
            <person name="McInerney M.J."/>
            <person name="Morrison M."/>
            <person name="Plugge C."/>
            <person name="Rohlin L."/>
            <person name="Scholten J."/>
            <person name="Sieber J."/>
            <person name="Stams A.J.M."/>
            <person name="Worm P."/>
            <person name="Henstra A.M."/>
            <person name="Richardson P."/>
        </authorList>
    </citation>
    <scope>NUCLEOTIDE SEQUENCE [LARGE SCALE GENOMIC DNA]</scope>
    <source>
        <strain evidence="17">DSM 10017 / MPOB</strain>
    </source>
</reference>
<dbReference type="SMART" id="SM00493">
    <property type="entry name" value="TOPRIM"/>
    <property type="match status" value="1"/>
</dbReference>
<dbReference type="Pfam" id="PF01807">
    <property type="entry name" value="Zn_ribbon_DnaG"/>
    <property type="match status" value="1"/>
</dbReference>
<dbReference type="GO" id="GO:0003899">
    <property type="term" value="F:DNA-directed RNA polymerase activity"/>
    <property type="evidence" value="ECO:0007669"/>
    <property type="project" value="UniProtKB-UniRule"/>
</dbReference>
<comment type="catalytic activity">
    <reaction evidence="12">
        <text>ssDNA + n NTP = ssDNA/pppN(pN)n-1 hybrid + (n-1) diphosphate.</text>
        <dbReference type="EC" id="2.7.7.101"/>
    </reaction>
</comment>
<keyword evidence="10 12" id="KW-0238">DNA-binding</keyword>
<keyword evidence="8 12" id="KW-0862">Zinc</keyword>
<dbReference type="CDD" id="cd03364">
    <property type="entry name" value="TOPRIM_DnaG_primases"/>
    <property type="match status" value="1"/>
</dbReference>
<dbReference type="GO" id="GO:0003677">
    <property type="term" value="F:DNA binding"/>
    <property type="evidence" value="ECO:0007669"/>
    <property type="project" value="UniProtKB-KW"/>
</dbReference>
<dbReference type="EC" id="2.7.7.101" evidence="12"/>
<dbReference type="PIRSF" id="PIRSF002811">
    <property type="entry name" value="DnaG"/>
    <property type="match status" value="1"/>
</dbReference>
<dbReference type="PROSITE" id="PS50880">
    <property type="entry name" value="TOPRIM"/>
    <property type="match status" value="1"/>
</dbReference>
<dbReference type="GO" id="GO:1990077">
    <property type="term" value="C:primosome complex"/>
    <property type="evidence" value="ECO:0007669"/>
    <property type="project" value="UniProtKB-KW"/>
</dbReference>
<evidence type="ECO:0000256" key="6">
    <source>
        <dbReference type="ARBA" id="ARBA00022723"/>
    </source>
</evidence>
<comment type="subunit">
    <text evidence="12">Monomer. Interacts with DnaB.</text>
</comment>
<evidence type="ECO:0000256" key="11">
    <source>
        <dbReference type="ARBA" id="ARBA00023163"/>
    </source>
</evidence>
<evidence type="ECO:0000313" key="17">
    <source>
        <dbReference type="Proteomes" id="UP000001784"/>
    </source>
</evidence>
<evidence type="ECO:0000256" key="1">
    <source>
        <dbReference type="ARBA" id="ARBA00022478"/>
    </source>
</evidence>
<keyword evidence="4 12" id="KW-0548">Nucleotidyltransferase</keyword>
<dbReference type="STRING" id="335543.Sfum_1213"/>
<dbReference type="SMART" id="SM00400">
    <property type="entry name" value="ZnF_CHCC"/>
    <property type="match status" value="1"/>
</dbReference>
<keyword evidence="3 12" id="KW-0808">Transferase</keyword>
<name>A0LHK3_SYNFM</name>
<comment type="similarity">
    <text evidence="12 13">Belongs to the DnaG primase family.</text>
</comment>
<keyword evidence="11 12" id="KW-0804">Transcription</keyword>
<protein>
    <recommendedName>
        <fullName evidence="12 13">DNA primase</fullName>
        <ecNumber evidence="12">2.7.7.101</ecNumber>
    </recommendedName>
</protein>
<dbReference type="Gene3D" id="1.10.860.10">
    <property type="entry name" value="DNAb Helicase, Chain A"/>
    <property type="match status" value="1"/>
</dbReference>
<dbReference type="InterPro" id="IPR006171">
    <property type="entry name" value="TOPRIM_dom"/>
</dbReference>
<evidence type="ECO:0000256" key="7">
    <source>
        <dbReference type="ARBA" id="ARBA00022771"/>
    </source>
</evidence>
<evidence type="ECO:0000256" key="14">
    <source>
        <dbReference type="PIRSR" id="PIRSR002811-1"/>
    </source>
</evidence>
<keyword evidence="6 12" id="KW-0479">Metal-binding</keyword>
<accession>A0LHK3</accession>
<evidence type="ECO:0000256" key="9">
    <source>
        <dbReference type="ARBA" id="ARBA00022842"/>
    </source>
</evidence>
<dbReference type="PANTHER" id="PTHR30313:SF2">
    <property type="entry name" value="DNA PRIMASE"/>
    <property type="match status" value="1"/>
</dbReference>
<dbReference type="InterPro" id="IPR050219">
    <property type="entry name" value="DnaG_primase"/>
</dbReference>
<feature type="zinc finger region" description="CHC2-type" evidence="12 14">
    <location>
        <begin position="32"/>
        <end position="56"/>
    </location>
</feature>
<sequence>MATLVKQAVDIVDVVGQVVQLRRSGNRHLGLCPFHQEKTPSFHVDAENQLYYCFGCGSGGDVLNFVMKHRNVAFGEAIRYLAERYHIALPERDHVEGATPGAIESARKEREELYRILRSAADFFYDQLHHSPEGRIAREYIARRGLPAEVVETERMGFAPQSWDSLSRHLANLGYDVEPGIGAGLLARSTGKDRVYDRFRNRLIFPIRDEGGRIVAFGGRSLSADLKDEPKYLNSPETAVYHKGRLLYQLARAREACRQVRQTVLVEGYMDLLAFHARGFFRVVATLGTALTPHQVRILSRMSDEVVMAYDGDEAGDKAMLRGLPLFLQENVAVSCVRFPDGMDPDDFLRRDGLEGFEKLLRSRQELGAYAVKRILDGWDGSASARLKIAAELRPIFDAVRQPLLKSEYLRLAADRLCVSEEVLNQQLRHDRRTPERPYSRSYRTPVLPGISETQTLEEKILRLLIRYPDLIEQADSSGALEYFQEPKLRALAMVLVGTPHAPESEFNASIVYDELADPESKEMFTRFMLESAELAEPRVQLNDWLIALTRRELKQRSLDLDTALKAAVREGDSDRVRHILVEIQNLNSAKKRDKDLPYNL</sequence>
<evidence type="ECO:0000256" key="13">
    <source>
        <dbReference type="PIRNR" id="PIRNR002811"/>
    </source>
</evidence>
<dbReference type="GO" id="GO:0005737">
    <property type="term" value="C:cytoplasm"/>
    <property type="evidence" value="ECO:0007669"/>
    <property type="project" value="TreeGrafter"/>
</dbReference>
<dbReference type="EMBL" id="CP000478">
    <property type="protein sequence ID" value="ABK16905.1"/>
    <property type="molecule type" value="Genomic_DNA"/>
</dbReference>
<dbReference type="InParanoid" id="A0LHK3"/>
<dbReference type="Gene3D" id="3.90.580.10">
    <property type="entry name" value="Zinc finger, CHC2-type domain"/>
    <property type="match status" value="1"/>
</dbReference>
<evidence type="ECO:0000313" key="16">
    <source>
        <dbReference type="EMBL" id="ABK16905.1"/>
    </source>
</evidence>
<dbReference type="Pfam" id="PF08275">
    <property type="entry name" value="DNAG_N"/>
    <property type="match status" value="1"/>
</dbReference>
<dbReference type="OrthoDB" id="9803773at2"/>
<dbReference type="InterPro" id="IPR036977">
    <property type="entry name" value="DNA_primase_Znf_CHC2"/>
</dbReference>
<dbReference type="InterPro" id="IPR016136">
    <property type="entry name" value="DNA_helicase_N/primase_C"/>
</dbReference>
<evidence type="ECO:0000259" key="15">
    <source>
        <dbReference type="PROSITE" id="PS50880"/>
    </source>
</evidence>
<dbReference type="InterPro" id="IPR034151">
    <property type="entry name" value="TOPRIM_DnaG_bac"/>
</dbReference>
<gene>
    <name evidence="12" type="primary">dnaG</name>
    <name evidence="16" type="ordered locus">Sfum_1213</name>
</gene>
<organism evidence="16 17">
    <name type="scientific">Syntrophobacter fumaroxidans (strain DSM 10017 / MPOB)</name>
    <dbReference type="NCBI Taxonomy" id="335543"/>
    <lineage>
        <taxon>Bacteria</taxon>
        <taxon>Pseudomonadati</taxon>
        <taxon>Thermodesulfobacteriota</taxon>
        <taxon>Syntrophobacteria</taxon>
        <taxon>Syntrophobacterales</taxon>
        <taxon>Syntrophobacteraceae</taxon>
        <taxon>Syntrophobacter</taxon>
    </lineage>
</organism>
<comment type="cofactor">
    <cofactor evidence="12 13 14">
        <name>Zn(2+)</name>
        <dbReference type="ChEBI" id="CHEBI:29105"/>
    </cofactor>
    <text evidence="12 13 14">Binds 1 zinc ion per monomer.</text>
</comment>
<dbReference type="InterPro" id="IPR037068">
    <property type="entry name" value="DNA_primase_core_N_sf"/>
</dbReference>
<evidence type="ECO:0000256" key="2">
    <source>
        <dbReference type="ARBA" id="ARBA00022515"/>
    </source>
</evidence>
<dbReference type="SUPFAM" id="SSF57783">
    <property type="entry name" value="Zinc beta-ribbon"/>
    <property type="match status" value="1"/>
</dbReference>
<evidence type="ECO:0000256" key="4">
    <source>
        <dbReference type="ARBA" id="ARBA00022695"/>
    </source>
</evidence>
<dbReference type="GO" id="GO:0008270">
    <property type="term" value="F:zinc ion binding"/>
    <property type="evidence" value="ECO:0007669"/>
    <property type="project" value="UniProtKB-UniRule"/>
</dbReference>
<evidence type="ECO:0000256" key="3">
    <source>
        <dbReference type="ARBA" id="ARBA00022679"/>
    </source>
</evidence>
<feature type="domain" description="Toprim" evidence="15">
    <location>
        <begin position="261"/>
        <end position="342"/>
    </location>
</feature>